<feature type="region of interest" description="Disordered" evidence="11">
    <location>
        <begin position="21"/>
        <end position="41"/>
    </location>
</feature>
<comment type="domain">
    <text evidence="10">The acidic C-terminus is involved in modulating the ssDNA binding properties. The N-terminus LAST motif is involved in the cooperative binding of the protein to single-stranded nucleic acids.</text>
</comment>
<keyword evidence="7 10" id="KW-1194">Viral DNA replication</keyword>
<keyword evidence="3" id="KW-0235">DNA replication</keyword>
<dbReference type="InterPro" id="IPR044947">
    <property type="entry name" value="Phage_T4_Gp32_ssDNA-bd_sf"/>
</dbReference>
<evidence type="ECO:0000256" key="1">
    <source>
        <dbReference type="ARBA" id="ARBA00018590"/>
    </source>
</evidence>
<keyword evidence="6" id="KW-0862">Zinc</keyword>
<evidence type="ECO:0000256" key="2">
    <source>
        <dbReference type="ARBA" id="ARBA00022491"/>
    </source>
</evidence>
<feature type="compositionally biased region" description="Low complexity" evidence="11">
    <location>
        <begin position="262"/>
        <end position="279"/>
    </location>
</feature>
<dbReference type="GO" id="GO:0006310">
    <property type="term" value="P:DNA recombination"/>
    <property type="evidence" value="ECO:0007669"/>
    <property type="project" value="UniProtKB-UniRule"/>
</dbReference>
<evidence type="ECO:0000256" key="10">
    <source>
        <dbReference type="HAMAP-Rule" id="MF_04152"/>
    </source>
</evidence>
<dbReference type="GO" id="GO:0006260">
    <property type="term" value="P:DNA replication"/>
    <property type="evidence" value="ECO:0007669"/>
    <property type="project" value="UniProtKB-KW"/>
</dbReference>
<dbReference type="Pfam" id="PF08804">
    <property type="entry name" value="gp32"/>
    <property type="match status" value="1"/>
</dbReference>
<accession>A0A6J7WTD7</accession>
<evidence type="ECO:0000256" key="7">
    <source>
        <dbReference type="ARBA" id="ARBA00023109"/>
    </source>
</evidence>
<comment type="subunit">
    <text evidence="10">Homodimer in the absence of DNA, monomer when binding DNA. Interacts with the DNA helicase assembly protein; a ternary complex between the helicase assembly protein, the single-stranded DNA-binding protein and ssDNA is an obligatory intermediate in the helicase loading mechanism. Part of the replicase complex that includes the DNA polymerase, the polymerase clamp, the clamp loader complex, the single-stranded DNA binding protein, the primase, the replicative helicase and the helicase assembly factor. Interacts (via C-terminus) with the viral SF1 dDA helicase. Interacts with the viral SF2 UvsW repair helicase.</text>
</comment>
<dbReference type="InterPro" id="IPR046395">
    <property type="entry name" value="SSB_T4"/>
</dbReference>
<dbReference type="GO" id="GO:0039686">
    <property type="term" value="P:bidirectional double-stranded viral DNA replication"/>
    <property type="evidence" value="ECO:0007669"/>
    <property type="project" value="UniProtKB-UniRule"/>
</dbReference>
<protein>
    <recommendedName>
        <fullName evidence="1 10">Single-stranded DNA-binding protein</fullName>
        <shortName evidence="10">SSB protein</shortName>
    </recommendedName>
    <alternativeName>
        <fullName evidence="10">Helix-destabilizing protein</fullName>
    </alternativeName>
</protein>
<comment type="caution">
    <text evidence="10">Lacks conserved residue(s) required for the propagation of feature annotation.</text>
</comment>
<evidence type="ECO:0000259" key="12">
    <source>
        <dbReference type="Pfam" id="PF08804"/>
    </source>
</evidence>
<evidence type="ECO:0000256" key="5">
    <source>
        <dbReference type="ARBA" id="ARBA00022763"/>
    </source>
</evidence>
<keyword evidence="8 10" id="KW-0238">DNA-binding</keyword>
<dbReference type="InterPro" id="IPR012339">
    <property type="entry name" value="Phage_T4_Gp32_ssDNA-bd"/>
</dbReference>
<keyword evidence="4" id="KW-0479">Metal-binding</keyword>
<dbReference type="GO" id="GO:0003697">
    <property type="term" value="F:single-stranded DNA binding"/>
    <property type="evidence" value="ECO:0007669"/>
    <property type="project" value="UniProtKB-UniRule"/>
</dbReference>
<evidence type="ECO:0000256" key="4">
    <source>
        <dbReference type="ARBA" id="ARBA00022723"/>
    </source>
</evidence>
<keyword evidence="5" id="KW-0227">DNA damage</keyword>
<dbReference type="SUPFAM" id="SSF50249">
    <property type="entry name" value="Nucleic acid-binding proteins"/>
    <property type="match status" value="1"/>
</dbReference>
<evidence type="ECO:0000256" key="3">
    <source>
        <dbReference type="ARBA" id="ARBA00022705"/>
    </source>
</evidence>
<evidence type="ECO:0000256" key="8">
    <source>
        <dbReference type="ARBA" id="ARBA00023125"/>
    </source>
</evidence>
<feature type="region of interest" description="Disordered" evidence="11">
    <location>
        <begin position="255"/>
        <end position="287"/>
    </location>
</feature>
<keyword evidence="10" id="KW-0233">DNA recombination</keyword>
<evidence type="ECO:0000256" key="9">
    <source>
        <dbReference type="ARBA" id="ARBA00023204"/>
    </source>
</evidence>
<keyword evidence="2 10" id="KW-0678">Repressor</keyword>
<keyword evidence="9 10" id="KW-0234">DNA repair</keyword>
<name>A0A6J7WTD7_9CAUD</name>
<comment type="function">
    <text evidence="10">Single-stranded DNA-binding protein that participates in viral DNA replication, recombination, and repair. Coats the lagging-strand ssDNA as the replication fork advances. Stimulates the activities of viral DNA polymerase and the replicative helicase, probably via its interaction with the helicase assembly factor. Together with the replicative helicase and the helicase assembly factor, promotes pairing of two homologous DNA molecules containing complementary single-stranded regions and mediates homologous DNA strand exchange. Promotes also the formation of joint molecules. mRNA specific autogenous translational repressor.</text>
</comment>
<dbReference type="Gene3D" id="3.90.198.10">
    <property type="entry name" value="Replication Fork Single-Stranded Dna Binding Protein"/>
    <property type="match status" value="1"/>
</dbReference>
<gene>
    <name evidence="13" type="ORF">UFOVP245_135</name>
</gene>
<evidence type="ECO:0000256" key="6">
    <source>
        <dbReference type="ARBA" id="ARBA00022833"/>
    </source>
</evidence>
<sequence>MTNTFEALKSTRKSSFDKLTSELSKINEKQTPQGSNDDDRYWKPDVDKAGNGYAVIRFLPAPQGEDVPFVRIWDHGFQGPGGWYIEKSLTTLGKADPASEHNSELWNSGIDSNKTLVRKQKRRLSYYSNIYVVSDPNRPQNEGKVFLFKYGKKIFDKLNEAMAPEFADETAINPFDLWEGANFKLKIRQVEGYRNYDKSEFDKQGPLSRDDGVMEGIWNKGYSLQELLDPKHFKSYDELKTRLVKAIGGAVSASTYHEEEAPAPVARATPAPTAKAEPAPWDDEDDDMAFFKNLAKD</sequence>
<evidence type="ECO:0000256" key="11">
    <source>
        <dbReference type="SAM" id="MobiDB-lite"/>
    </source>
</evidence>
<organism evidence="13">
    <name type="scientific">uncultured Caudovirales phage</name>
    <dbReference type="NCBI Taxonomy" id="2100421"/>
    <lineage>
        <taxon>Viruses</taxon>
        <taxon>Duplodnaviria</taxon>
        <taxon>Heunggongvirae</taxon>
        <taxon>Uroviricota</taxon>
        <taxon>Caudoviricetes</taxon>
        <taxon>Peduoviridae</taxon>
        <taxon>Maltschvirus</taxon>
        <taxon>Maltschvirus maltsch</taxon>
    </lineage>
</organism>
<dbReference type="GO" id="GO:0006281">
    <property type="term" value="P:DNA repair"/>
    <property type="evidence" value="ECO:0007669"/>
    <property type="project" value="UniProtKB-UniRule"/>
</dbReference>
<feature type="domain" description="Bacteriophage T4 Gp32 single-stranded DNA-binding" evidence="12">
    <location>
        <begin position="50"/>
        <end position="245"/>
    </location>
</feature>
<dbReference type="EMBL" id="LR798287">
    <property type="protein sequence ID" value="CAB5221359.1"/>
    <property type="molecule type" value="Genomic_DNA"/>
</dbReference>
<evidence type="ECO:0000313" key="13">
    <source>
        <dbReference type="EMBL" id="CAB5221359.1"/>
    </source>
</evidence>
<dbReference type="InterPro" id="IPR012340">
    <property type="entry name" value="NA-bd_OB-fold"/>
</dbReference>
<dbReference type="GO" id="GO:0046872">
    <property type="term" value="F:metal ion binding"/>
    <property type="evidence" value="ECO:0007669"/>
    <property type="project" value="UniProtKB-KW"/>
</dbReference>
<dbReference type="HAMAP" id="MF_04152">
    <property type="entry name" value="SSB_T4"/>
    <property type="match status" value="1"/>
</dbReference>
<reference evidence="13" key="1">
    <citation type="submission" date="2020-05" db="EMBL/GenBank/DDBJ databases">
        <authorList>
            <person name="Chiriac C."/>
            <person name="Salcher M."/>
            <person name="Ghai R."/>
            <person name="Kavagutti S V."/>
        </authorList>
    </citation>
    <scope>NUCLEOTIDE SEQUENCE</scope>
</reference>
<proteinExistence type="inferred from homology"/>
<comment type="similarity">
    <text evidence="10">Belongs to the Tequatrovirus single-stranded DNA-binding protein family.</text>
</comment>